<feature type="compositionally biased region" description="Basic and acidic residues" evidence="3">
    <location>
        <begin position="103"/>
        <end position="114"/>
    </location>
</feature>
<evidence type="ECO:0000256" key="1">
    <source>
        <dbReference type="ARBA" id="ARBA00006903"/>
    </source>
</evidence>
<feature type="region of interest" description="Disordered" evidence="3">
    <location>
        <begin position="169"/>
        <end position="206"/>
    </location>
</feature>
<dbReference type="Ensembl" id="ENSCCRT00015049824.1">
    <property type="protein sequence ID" value="ENSCCRP00015048204.1"/>
    <property type="gene ID" value="ENSCCRG00015019901.1"/>
</dbReference>
<dbReference type="Proteomes" id="UP000694700">
    <property type="component" value="Unplaced"/>
</dbReference>
<feature type="compositionally biased region" description="Polar residues" evidence="3">
    <location>
        <begin position="81"/>
        <end position="91"/>
    </location>
</feature>
<evidence type="ECO:0000256" key="3">
    <source>
        <dbReference type="SAM" id="MobiDB-lite"/>
    </source>
</evidence>
<dbReference type="PANTHER" id="PTHR12842">
    <property type="entry name" value="FI01459P"/>
    <property type="match status" value="1"/>
</dbReference>
<reference evidence="4" key="1">
    <citation type="submission" date="2025-08" db="UniProtKB">
        <authorList>
            <consortium name="Ensembl"/>
        </authorList>
    </citation>
    <scope>IDENTIFICATION</scope>
</reference>
<proteinExistence type="inferred from homology"/>
<protein>
    <submittedName>
        <fullName evidence="4">Family with sequence similarity 114 member A2</fullName>
    </submittedName>
</protein>
<comment type="similarity">
    <text evidence="1">Belongs to the FAM114 family.</text>
</comment>
<evidence type="ECO:0000256" key="2">
    <source>
        <dbReference type="ARBA" id="ARBA00022553"/>
    </source>
</evidence>
<feature type="region of interest" description="Disordered" evidence="3">
    <location>
        <begin position="1"/>
        <end position="136"/>
    </location>
</feature>
<dbReference type="Pfam" id="PF05334">
    <property type="entry name" value="DUF719"/>
    <property type="match status" value="1"/>
</dbReference>
<evidence type="ECO:0000313" key="5">
    <source>
        <dbReference type="Proteomes" id="UP000694700"/>
    </source>
</evidence>
<name>A0A8C1V844_CYPCA</name>
<evidence type="ECO:0000313" key="4">
    <source>
        <dbReference type="Ensembl" id="ENSCCRP00015048204.1"/>
    </source>
</evidence>
<organism evidence="4 5">
    <name type="scientific">Cyprinus carpio</name>
    <name type="common">Common carp</name>
    <dbReference type="NCBI Taxonomy" id="7962"/>
    <lineage>
        <taxon>Eukaryota</taxon>
        <taxon>Metazoa</taxon>
        <taxon>Chordata</taxon>
        <taxon>Craniata</taxon>
        <taxon>Vertebrata</taxon>
        <taxon>Euteleostomi</taxon>
        <taxon>Actinopterygii</taxon>
        <taxon>Neopterygii</taxon>
        <taxon>Teleostei</taxon>
        <taxon>Ostariophysi</taxon>
        <taxon>Cypriniformes</taxon>
        <taxon>Cyprinidae</taxon>
        <taxon>Cyprininae</taxon>
        <taxon>Cyprinus</taxon>
    </lineage>
</organism>
<dbReference type="AlphaFoldDB" id="A0A8C1V844"/>
<keyword evidence="2" id="KW-0597">Phosphoprotein</keyword>
<sequence length="562" mass="61617">MSSLFSFPDGRASVTGKTKHSRAKSSDVAARERRQTRSNRWGDWYVIKMSDNESSTSDQTEKSVDQEPTEPSSPTRDEPSAETQSDSSTDVAPTRKTRKRPEHKPPPEEQKTPETQKPAESASDASPETTVSQGGWGYWGSWGKSILSTATATVATVGQGLTQVIEKAETSLGIPSPEELSAKVEKEQTDDSASSKESKDEGEKTYGMGGAMGMISSGSMGMLSSLTTVVQSTGKTVISGGLDALEFIGKKTMDVIAEGDPGFKKTKGLMNRNSTLSQVLREAKEREEQQKAENVTSDTDKKAHYGMLFDEFQGLSHLEALEILSRESEDKVKSVLTTLSGEELAKLKQELQDIKEPFSLMEFDDEVEDDAKGDDGEDFVKELTDVLKRLQISTSADKLSKARKNAFNHITNIKLQSENPQKEEEEEEKEQKMAVTKCSVEEAHLFAITSLAEFTARSIEQFHKTAEILLHCNPEGVTVTEQAKALSQVTIVICKEVSLLSKKFTSCLTTIGANEKGEVLNPLITSIFLEASNSASYIQDAFQLLMPVLEVSHIQRTVESAQ</sequence>
<dbReference type="InterPro" id="IPR007998">
    <property type="entry name" value="DUF719"/>
</dbReference>
<dbReference type="PANTHER" id="PTHR12842:SF3">
    <property type="entry name" value="PROTEIN FAM114A2"/>
    <property type="match status" value="1"/>
</dbReference>
<feature type="compositionally biased region" description="Polar residues" evidence="3">
    <location>
        <begin position="123"/>
        <end position="133"/>
    </location>
</feature>
<feature type="compositionally biased region" description="Basic and acidic residues" evidence="3">
    <location>
        <begin position="180"/>
        <end position="204"/>
    </location>
</feature>
<accession>A0A8C1V844</accession>